<comment type="caution">
    <text evidence="5">The sequence shown here is derived from an EMBL/GenBank/DDBJ whole genome shotgun (WGS) entry which is preliminary data.</text>
</comment>
<dbReference type="AlphaFoldDB" id="A0A834INY4"/>
<reference evidence="5" key="1">
    <citation type="submission" date="2020-08" db="EMBL/GenBank/DDBJ databases">
        <title>Genome sequencing and assembly of the red palm weevil Rhynchophorus ferrugineus.</title>
        <authorList>
            <person name="Dias G.B."/>
            <person name="Bergman C.M."/>
            <person name="Manee M."/>
        </authorList>
    </citation>
    <scope>NUCLEOTIDE SEQUENCE</scope>
    <source>
        <strain evidence="5">AA-2017</strain>
        <tissue evidence="5">Whole larva</tissue>
    </source>
</reference>
<keyword evidence="1" id="KW-0479">Metal-binding</keyword>
<dbReference type="Proteomes" id="UP000625711">
    <property type="component" value="Unassembled WGS sequence"/>
</dbReference>
<organism evidence="5 6">
    <name type="scientific">Rhynchophorus ferrugineus</name>
    <name type="common">Red palm weevil</name>
    <name type="synonym">Curculio ferrugineus</name>
    <dbReference type="NCBI Taxonomy" id="354439"/>
    <lineage>
        <taxon>Eukaryota</taxon>
        <taxon>Metazoa</taxon>
        <taxon>Ecdysozoa</taxon>
        <taxon>Arthropoda</taxon>
        <taxon>Hexapoda</taxon>
        <taxon>Insecta</taxon>
        <taxon>Pterygota</taxon>
        <taxon>Neoptera</taxon>
        <taxon>Endopterygota</taxon>
        <taxon>Coleoptera</taxon>
        <taxon>Polyphaga</taxon>
        <taxon>Cucujiformia</taxon>
        <taxon>Curculionidae</taxon>
        <taxon>Dryophthorinae</taxon>
        <taxon>Rhynchophorus</taxon>
    </lineage>
</organism>
<sequence>MATKNPKIILDDYEYLIYRKEQNKTIWMCTHYFRSKENRCKSRLVTTGRILTVSADIHNHLCAPKKDKYKNMFSQTVTIIRDKNH</sequence>
<evidence type="ECO:0000259" key="4">
    <source>
        <dbReference type="Pfam" id="PF04500"/>
    </source>
</evidence>
<dbReference type="InterPro" id="IPR007588">
    <property type="entry name" value="Znf_FLYWCH"/>
</dbReference>
<dbReference type="EMBL" id="JAACXV010000176">
    <property type="protein sequence ID" value="KAF7282367.1"/>
    <property type="molecule type" value="Genomic_DNA"/>
</dbReference>
<feature type="domain" description="FLYWCH-type" evidence="4">
    <location>
        <begin position="4"/>
        <end position="60"/>
    </location>
</feature>
<evidence type="ECO:0000313" key="5">
    <source>
        <dbReference type="EMBL" id="KAF7282367.1"/>
    </source>
</evidence>
<keyword evidence="3" id="KW-0862">Zinc</keyword>
<evidence type="ECO:0000256" key="2">
    <source>
        <dbReference type="ARBA" id="ARBA00022771"/>
    </source>
</evidence>
<dbReference type="Gene3D" id="2.20.25.240">
    <property type="match status" value="1"/>
</dbReference>
<dbReference type="OrthoDB" id="6679857at2759"/>
<keyword evidence="6" id="KW-1185">Reference proteome</keyword>
<protein>
    <recommendedName>
        <fullName evidence="4">FLYWCH-type domain-containing protein</fullName>
    </recommendedName>
</protein>
<dbReference type="Pfam" id="PF04500">
    <property type="entry name" value="FLYWCH"/>
    <property type="match status" value="1"/>
</dbReference>
<name>A0A834INY4_RHYFE</name>
<evidence type="ECO:0000256" key="3">
    <source>
        <dbReference type="ARBA" id="ARBA00022833"/>
    </source>
</evidence>
<keyword evidence="2" id="KW-0863">Zinc-finger</keyword>
<evidence type="ECO:0000256" key="1">
    <source>
        <dbReference type="ARBA" id="ARBA00022723"/>
    </source>
</evidence>
<dbReference type="GO" id="GO:0008270">
    <property type="term" value="F:zinc ion binding"/>
    <property type="evidence" value="ECO:0007669"/>
    <property type="project" value="UniProtKB-KW"/>
</dbReference>
<accession>A0A834INY4</accession>
<proteinExistence type="predicted"/>
<evidence type="ECO:0000313" key="6">
    <source>
        <dbReference type="Proteomes" id="UP000625711"/>
    </source>
</evidence>
<gene>
    <name evidence="5" type="ORF">GWI33_002745</name>
</gene>